<dbReference type="OrthoDB" id="1919713at2759"/>
<protein>
    <submittedName>
        <fullName evidence="2">Uncharacterized protein</fullName>
    </submittedName>
</protein>
<feature type="compositionally biased region" description="Basic and acidic residues" evidence="1">
    <location>
        <begin position="302"/>
        <end position="315"/>
    </location>
</feature>
<evidence type="ECO:0000313" key="3">
    <source>
        <dbReference type="Proteomes" id="UP000231279"/>
    </source>
</evidence>
<feature type="region of interest" description="Disordered" evidence="1">
    <location>
        <begin position="294"/>
        <end position="321"/>
    </location>
</feature>
<evidence type="ECO:0000313" key="2">
    <source>
        <dbReference type="EMBL" id="PIN15652.1"/>
    </source>
</evidence>
<feature type="region of interest" description="Disordered" evidence="1">
    <location>
        <begin position="165"/>
        <end position="188"/>
    </location>
</feature>
<comment type="caution">
    <text evidence="2">The sequence shown here is derived from an EMBL/GenBank/DDBJ whole genome shotgun (WGS) entry which is preliminary data.</text>
</comment>
<accession>A0A2G9HDP5</accession>
<proteinExistence type="predicted"/>
<dbReference type="PANTHER" id="PTHR26312">
    <property type="entry name" value="TETRATRICOPEPTIDE REPEAT PROTEIN 5"/>
    <property type="match status" value="1"/>
</dbReference>
<dbReference type="InterPro" id="IPR003107">
    <property type="entry name" value="HAT"/>
</dbReference>
<dbReference type="STRING" id="429701.A0A2G9HDP5"/>
<dbReference type="GO" id="GO:0006396">
    <property type="term" value="P:RNA processing"/>
    <property type="evidence" value="ECO:0007669"/>
    <property type="project" value="InterPro"/>
</dbReference>
<gene>
    <name evidence="2" type="ORF">CDL12_11706</name>
</gene>
<dbReference type="Gene3D" id="1.25.40.10">
    <property type="entry name" value="Tetratricopeptide repeat domain"/>
    <property type="match status" value="2"/>
</dbReference>
<feature type="compositionally biased region" description="Basic and acidic residues" evidence="1">
    <location>
        <begin position="177"/>
        <end position="188"/>
    </location>
</feature>
<dbReference type="InterPro" id="IPR011990">
    <property type="entry name" value="TPR-like_helical_dom_sf"/>
</dbReference>
<feature type="compositionally biased region" description="Acidic residues" evidence="1">
    <location>
        <begin position="165"/>
        <end position="176"/>
    </location>
</feature>
<dbReference type="SUPFAM" id="SSF48452">
    <property type="entry name" value="TPR-like"/>
    <property type="match status" value="1"/>
</dbReference>
<reference evidence="3" key="1">
    <citation type="journal article" date="2018" name="Gigascience">
        <title>Genome assembly of the Pink Ipe (Handroanthus impetiginosus, Bignoniaceae), a highly valued, ecologically keystone Neotropical timber forest tree.</title>
        <authorList>
            <person name="Silva-Junior O.B."/>
            <person name="Grattapaglia D."/>
            <person name="Novaes E."/>
            <person name="Collevatti R.G."/>
        </authorList>
    </citation>
    <scope>NUCLEOTIDE SEQUENCE [LARGE SCALE GENOMIC DNA]</scope>
    <source>
        <strain evidence="3">cv. UFG-1</strain>
    </source>
</reference>
<dbReference type="Pfam" id="PF13432">
    <property type="entry name" value="TPR_16"/>
    <property type="match status" value="2"/>
</dbReference>
<dbReference type="AlphaFoldDB" id="A0A2G9HDP5"/>
<name>A0A2G9HDP5_9LAMI</name>
<organism evidence="2 3">
    <name type="scientific">Handroanthus impetiginosus</name>
    <dbReference type="NCBI Taxonomy" id="429701"/>
    <lineage>
        <taxon>Eukaryota</taxon>
        <taxon>Viridiplantae</taxon>
        <taxon>Streptophyta</taxon>
        <taxon>Embryophyta</taxon>
        <taxon>Tracheophyta</taxon>
        <taxon>Spermatophyta</taxon>
        <taxon>Magnoliopsida</taxon>
        <taxon>eudicotyledons</taxon>
        <taxon>Gunneridae</taxon>
        <taxon>Pentapetalae</taxon>
        <taxon>asterids</taxon>
        <taxon>lamiids</taxon>
        <taxon>Lamiales</taxon>
        <taxon>Bignoniaceae</taxon>
        <taxon>Crescentiina</taxon>
        <taxon>Tabebuia alliance</taxon>
        <taxon>Handroanthus</taxon>
    </lineage>
</organism>
<dbReference type="EMBL" id="NKXS01002037">
    <property type="protein sequence ID" value="PIN15652.1"/>
    <property type="molecule type" value="Genomic_DNA"/>
</dbReference>
<sequence>MLLRSSSAPLILSLFPDSPSRDLDNNLANNNRFANSNENLRISLGRGSQHFSSFSNNLSGRKTFRRALSDSNLEGTSFGLEDVYSSRILMSDPLCEDETSMLHTEPSFCIYSSDDKFEPENEDSIKGKLMGNEGKLERSVTIAESIEPQFSFGMNAMRVISEDLNEEDKVDEEQEEANERASNSDRDADLEKYYDKMIREDPSNPLVLRNYAQYLESKKDFSGAEECYLRATQADPNDGEILSRYAKLAWELHGDQSRASTYFKRAIQAAPEDSNVLAAYASFLWKIDESDEEERLSDTTQLDERSIDLKEEKRPSSPPLHLAMGLGLGTDVTGFGGDYIYTHSDERISVEEYYKMMVEANPHNPLFLRNYAQILHRSKGDLQGAEEYYSRTILEDPSDGNVLSLYADLVWELHRDKDRAGSYFERAIEATPGDSNVLAAYAKFLWETESEEDGITEGDRNPILPTTATKVITC</sequence>
<dbReference type="Proteomes" id="UP000231279">
    <property type="component" value="Unassembled WGS sequence"/>
</dbReference>
<keyword evidence="3" id="KW-1185">Reference proteome</keyword>
<dbReference type="SMART" id="SM00386">
    <property type="entry name" value="HAT"/>
    <property type="match status" value="5"/>
</dbReference>
<dbReference type="PANTHER" id="PTHR26312:SF217">
    <property type="entry name" value="N-ACETYLGLUCOSAMINE TRANSFERASE, OGT PROTEIN, PUTATIVE-RELATED"/>
    <property type="match status" value="1"/>
</dbReference>
<evidence type="ECO:0000256" key="1">
    <source>
        <dbReference type="SAM" id="MobiDB-lite"/>
    </source>
</evidence>